<dbReference type="PANTHER" id="PTHR36381">
    <property type="entry name" value="ETHYLENE-REGULATED TRANSCRIPT 2 (ERT2)"/>
    <property type="match status" value="1"/>
</dbReference>
<keyword evidence="2" id="KW-1133">Transmembrane helix</keyword>
<organism evidence="3">
    <name type="scientific">Sesamum calycinum</name>
    <dbReference type="NCBI Taxonomy" id="2727403"/>
    <lineage>
        <taxon>Eukaryota</taxon>
        <taxon>Viridiplantae</taxon>
        <taxon>Streptophyta</taxon>
        <taxon>Embryophyta</taxon>
        <taxon>Tracheophyta</taxon>
        <taxon>Spermatophyta</taxon>
        <taxon>Magnoliopsida</taxon>
        <taxon>eudicotyledons</taxon>
        <taxon>Gunneridae</taxon>
        <taxon>Pentapetalae</taxon>
        <taxon>asterids</taxon>
        <taxon>lamiids</taxon>
        <taxon>Lamiales</taxon>
        <taxon>Pedaliaceae</taxon>
        <taxon>Sesamum</taxon>
    </lineage>
</organism>
<dbReference type="EMBL" id="JACGWM010000007">
    <property type="protein sequence ID" value="KAL0363643.1"/>
    <property type="molecule type" value="Genomic_DNA"/>
</dbReference>
<comment type="caution">
    <text evidence="3">The sequence shown here is derived from an EMBL/GenBank/DDBJ whole genome shotgun (WGS) entry which is preliminary data.</text>
</comment>
<feature type="transmembrane region" description="Helical" evidence="2">
    <location>
        <begin position="173"/>
        <end position="190"/>
    </location>
</feature>
<name>A0AAW2Q778_9LAMI</name>
<feature type="compositionally biased region" description="Basic and acidic residues" evidence="1">
    <location>
        <begin position="344"/>
        <end position="358"/>
    </location>
</feature>
<protein>
    <submittedName>
        <fullName evidence="3">Uncharacterized protein</fullName>
    </submittedName>
</protein>
<evidence type="ECO:0000313" key="3">
    <source>
        <dbReference type="EMBL" id="KAL0363643.1"/>
    </source>
</evidence>
<reference evidence="3" key="2">
    <citation type="journal article" date="2024" name="Plant">
        <title>Genomic evolution and insights into agronomic trait innovations of Sesamum species.</title>
        <authorList>
            <person name="Miao H."/>
            <person name="Wang L."/>
            <person name="Qu L."/>
            <person name="Liu H."/>
            <person name="Sun Y."/>
            <person name="Le M."/>
            <person name="Wang Q."/>
            <person name="Wei S."/>
            <person name="Zheng Y."/>
            <person name="Lin W."/>
            <person name="Duan Y."/>
            <person name="Cao H."/>
            <person name="Xiong S."/>
            <person name="Wang X."/>
            <person name="Wei L."/>
            <person name="Li C."/>
            <person name="Ma Q."/>
            <person name="Ju M."/>
            <person name="Zhao R."/>
            <person name="Li G."/>
            <person name="Mu C."/>
            <person name="Tian Q."/>
            <person name="Mei H."/>
            <person name="Zhang T."/>
            <person name="Gao T."/>
            <person name="Zhang H."/>
        </authorList>
    </citation>
    <scope>NUCLEOTIDE SEQUENCE</scope>
    <source>
        <strain evidence="3">KEN8</strain>
    </source>
</reference>
<evidence type="ECO:0000256" key="2">
    <source>
        <dbReference type="SAM" id="Phobius"/>
    </source>
</evidence>
<accession>A0AAW2Q778</accession>
<dbReference type="AlphaFoldDB" id="A0AAW2Q778"/>
<feature type="compositionally biased region" description="Basic residues" evidence="1">
    <location>
        <begin position="325"/>
        <end position="343"/>
    </location>
</feature>
<evidence type="ECO:0000256" key="1">
    <source>
        <dbReference type="SAM" id="MobiDB-lite"/>
    </source>
</evidence>
<dbReference type="PANTHER" id="PTHR36381:SF1">
    <property type="entry name" value="ETHYLENE-REGULATED TRANSCRIPT 2 (ERT2)"/>
    <property type="match status" value="1"/>
</dbReference>
<feature type="compositionally biased region" description="Low complexity" evidence="1">
    <location>
        <begin position="379"/>
        <end position="389"/>
    </location>
</feature>
<feature type="compositionally biased region" description="Low complexity" evidence="1">
    <location>
        <begin position="396"/>
        <end position="406"/>
    </location>
</feature>
<gene>
    <name evidence="3" type="ORF">Scaly_1319500</name>
</gene>
<keyword evidence="2" id="KW-0472">Membrane</keyword>
<feature type="compositionally biased region" description="Basic residues" evidence="1">
    <location>
        <begin position="50"/>
        <end position="64"/>
    </location>
</feature>
<feature type="compositionally biased region" description="Basic and acidic residues" evidence="1">
    <location>
        <begin position="369"/>
        <end position="378"/>
    </location>
</feature>
<feature type="transmembrane region" description="Helical" evidence="2">
    <location>
        <begin position="147"/>
        <end position="167"/>
    </location>
</feature>
<sequence>MTFPWKKVKSTRISQLVNDHLHNSQKRRDGSSLVVETGFPTSLVDLFMKNRGKLKKPSKKKRQSHPITPLSDASDPVVAGSPTVFFSPLPSASPMISPSSAGSPTRMHAPLAFASLSGDASETLVVGSSDSGSLIGADERELGAERAADAVGVLLMVLKMFLVVVLALGTKRLTVGFTISAFLLFFLEYAGKHVCRLLKPCLEAKGVLRSMVQRIRRLSSFKEAKLGENNGAVLMKEAQQVHPSNSGCSSLKSSGSSCPDQEIEVVEPKGYLVRHVDEIQLEKEIVEDSCYKGRLGYQEIGLKEEVMEKEESICELADMKRESRRAKIKSKMKKFVPKKLRNSRHNDPQRNELVKEDTVSLCDEQQEADQCKDDRESESGSGFSSISSGRYREEAGSSSISAFSGSPEVNDEASKKSQEKGEETEAESAPARRYLVLCLIVLIGLIGGRGLALVLTLSWCLVLKLGEKLPRYVKAPKISIMNLFRQSPEDVKNKCRQSLQLIDNGLINLERLRQYVSVYRRIRTENRISNGDNTRILAAQKCDCDGIPLPNVLLEVNKAEGENKHVSLLKDFGNQPVFRVGGDEAHEHSALQHRQYLGSARWRWGGTTPPGR</sequence>
<proteinExistence type="predicted"/>
<feature type="region of interest" description="Disordered" evidence="1">
    <location>
        <begin position="50"/>
        <end position="75"/>
    </location>
</feature>
<feature type="region of interest" description="Disordered" evidence="1">
    <location>
        <begin position="325"/>
        <end position="426"/>
    </location>
</feature>
<feature type="transmembrane region" description="Helical" evidence="2">
    <location>
        <begin position="434"/>
        <end position="459"/>
    </location>
</feature>
<reference evidence="3" key="1">
    <citation type="submission" date="2020-06" db="EMBL/GenBank/DDBJ databases">
        <authorList>
            <person name="Li T."/>
            <person name="Hu X."/>
            <person name="Zhang T."/>
            <person name="Song X."/>
            <person name="Zhang H."/>
            <person name="Dai N."/>
            <person name="Sheng W."/>
            <person name="Hou X."/>
            <person name="Wei L."/>
        </authorList>
    </citation>
    <scope>NUCLEOTIDE SEQUENCE</scope>
    <source>
        <strain evidence="3">KEN8</strain>
        <tissue evidence="3">Leaf</tissue>
    </source>
</reference>
<keyword evidence="2" id="KW-0812">Transmembrane</keyword>
<feature type="compositionally biased region" description="Basic and acidic residues" evidence="1">
    <location>
        <begin position="412"/>
        <end position="423"/>
    </location>
</feature>